<organism evidence="10 11">
    <name type="scientific">Mammaliicoccus stepanovicii</name>
    <dbReference type="NCBI Taxonomy" id="643214"/>
    <lineage>
        <taxon>Bacteria</taxon>
        <taxon>Bacillati</taxon>
        <taxon>Bacillota</taxon>
        <taxon>Bacilli</taxon>
        <taxon>Bacillales</taxon>
        <taxon>Staphylococcaceae</taxon>
        <taxon>Mammaliicoccus</taxon>
    </lineage>
</organism>
<dbReference type="PANTHER" id="PTHR30175:SF1">
    <property type="entry name" value="PTS SYSTEM ARBUTIN-, CELLOBIOSE-, AND SALICIN-SPECIFIC EIIBC COMPONENT-RELATED"/>
    <property type="match status" value="1"/>
</dbReference>
<keyword evidence="4" id="KW-0598">Phosphotransferase system</keyword>
<evidence type="ECO:0000256" key="6">
    <source>
        <dbReference type="ARBA" id="ARBA00022777"/>
    </source>
</evidence>
<evidence type="ECO:0000259" key="9">
    <source>
        <dbReference type="PROSITE" id="PS51098"/>
    </source>
</evidence>
<dbReference type="KEGG" id="sste:SAMEA4384403_0118"/>
<evidence type="ECO:0000256" key="4">
    <source>
        <dbReference type="ARBA" id="ARBA00022683"/>
    </source>
</evidence>
<dbReference type="PANTHER" id="PTHR30175">
    <property type="entry name" value="PHOSPHOTRANSFERASE SYSTEM TRANSPORT PROTEIN"/>
    <property type="match status" value="1"/>
</dbReference>
<evidence type="ECO:0000256" key="5">
    <source>
        <dbReference type="ARBA" id="ARBA00022692"/>
    </source>
</evidence>
<keyword evidence="7" id="KW-1133">Transmembrane helix</keyword>
<name>A0A239Y6Z7_9STAP</name>
<dbReference type="PROSITE" id="PS51098">
    <property type="entry name" value="PTS_EIIB_TYPE_1"/>
    <property type="match status" value="1"/>
</dbReference>
<feature type="domain" description="PTS EIIB type-1" evidence="9">
    <location>
        <begin position="1"/>
        <end position="72"/>
    </location>
</feature>
<accession>A0A239Y6Z7</accession>
<dbReference type="OrthoDB" id="9769191at2"/>
<dbReference type="InterPro" id="IPR001996">
    <property type="entry name" value="PTS_IIB_1"/>
</dbReference>
<keyword evidence="5" id="KW-0812">Transmembrane</keyword>
<dbReference type="EMBL" id="LT906462">
    <property type="protein sequence ID" value="SNV54815.1"/>
    <property type="molecule type" value="Genomic_DNA"/>
</dbReference>
<dbReference type="Proteomes" id="UP000242084">
    <property type="component" value="Chromosome 1"/>
</dbReference>
<protein>
    <submittedName>
        <fullName evidence="10">PTS system, N-acetylglucosamine-specific IIB component / PTS system, N-acetylglucosamine-specific IIC component</fullName>
        <ecNumber evidence="10">2.7.1.-</ecNumber>
    </submittedName>
</protein>
<feature type="active site" description="Phosphocysteine intermediate; for EIIB activity" evidence="8">
    <location>
        <position position="16"/>
    </location>
</feature>
<proteinExistence type="predicted"/>
<reference evidence="10 11" key="1">
    <citation type="submission" date="2017-06" db="EMBL/GenBank/DDBJ databases">
        <authorList>
            <consortium name="Pathogen Informatics"/>
        </authorList>
    </citation>
    <scope>NUCLEOTIDE SEQUENCE [LARGE SCALE GENOMIC DNA]</scope>
    <source>
        <strain evidence="10 11">NCTC13839</strain>
    </source>
</reference>
<dbReference type="RefSeq" id="WP_095085318.1">
    <property type="nucleotide sequence ID" value="NZ_BMDM01000011.1"/>
</dbReference>
<gene>
    <name evidence="10" type="primary">ptaA</name>
    <name evidence="10" type="ORF">SAMEA4384403_00118</name>
</gene>
<dbReference type="GO" id="GO:0009401">
    <property type="term" value="P:phosphoenolpyruvate-dependent sugar phosphotransferase system"/>
    <property type="evidence" value="ECO:0007669"/>
    <property type="project" value="UniProtKB-KW"/>
</dbReference>
<dbReference type="Gene3D" id="3.30.1360.60">
    <property type="entry name" value="Glucose permease domain IIB"/>
    <property type="match status" value="1"/>
</dbReference>
<evidence type="ECO:0000313" key="11">
    <source>
        <dbReference type="Proteomes" id="UP000242084"/>
    </source>
</evidence>
<evidence type="ECO:0000256" key="8">
    <source>
        <dbReference type="PROSITE-ProRule" id="PRU00421"/>
    </source>
</evidence>
<evidence type="ECO:0000256" key="1">
    <source>
        <dbReference type="ARBA" id="ARBA00022448"/>
    </source>
</evidence>
<keyword evidence="2" id="KW-0762">Sugar transport</keyword>
<dbReference type="InterPro" id="IPR036878">
    <property type="entry name" value="Glu_permease_IIB"/>
</dbReference>
<dbReference type="GO" id="GO:0016301">
    <property type="term" value="F:kinase activity"/>
    <property type="evidence" value="ECO:0007669"/>
    <property type="project" value="UniProtKB-KW"/>
</dbReference>
<keyword evidence="1" id="KW-0813">Transport</keyword>
<dbReference type="SUPFAM" id="SSF55604">
    <property type="entry name" value="Glucose permease domain IIB"/>
    <property type="match status" value="1"/>
</dbReference>
<dbReference type="EC" id="2.7.1.-" evidence="10"/>
<keyword evidence="6" id="KW-0418">Kinase</keyword>
<keyword evidence="7" id="KW-0472">Membrane</keyword>
<evidence type="ECO:0000256" key="2">
    <source>
        <dbReference type="ARBA" id="ARBA00022597"/>
    </source>
</evidence>
<dbReference type="Pfam" id="PF00367">
    <property type="entry name" value="PTS_EIIB"/>
    <property type="match status" value="1"/>
</dbReference>
<evidence type="ECO:0000256" key="7">
    <source>
        <dbReference type="ARBA" id="ARBA00022989"/>
    </source>
</evidence>
<dbReference type="InterPro" id="IPR050558">
    <property type="entry name" value="PTS_Sugar-Specific_Components"/>
</dbReference>
<keyword evidence="11" id="KW-1185">Reference proteome</keyword>
<keyword evidence="3 10" id="KW-0808">Transferase</keyword>
<dbReference type="InterPro" id="IPR018113">
    <property type="entry name" value="PTrfase_EIIB_Cys"/>
</dbReference>
<sequence>MANVGGPDNVMDVENCMIRLRFELSDTSLINEDKIKQIGAHGTVIIDKHHAQIVIGPEVNKVSKYLIQELET</sequence>
<evidence type="ECO:0000313" key="10">
    <source>
        <dbReference type="EMBL" id="SNV54815.1"/>
    </source>
</evidence>
<dbReference type="GO" id="GO:0008982">
    <property type="term" value="F:protein-N(PI)-phosphohistidine-sugar phosphotransferase activity"/>
    <property type="evidence" value="ECO:0007669"/>
    <property type="project" value="InterPro"/>
</dbReference>
<dbReference type="CDD" id="cd00212">
    <property type="entry name" value="PTS_IIB_glc"/>
    <property type="match status" value="1"/>
</dbReference>
<dbReference type="AlphaFoldDB" id="A0A239Y6Z7"/>
<evidence type="ECO:0000256" key="3">
    <source>
        <dbReference type="ARBA" id="ARBA00022679"/>
    </source>
</evidence>